<evidence type="ECO:0000313" key="4">
    <source>
        <dbReference type="Proteomes" id="UP000265520"/>
    </source>
</evidence>
<keyword evidence="1" id="KW-0677">Repeat</keyword>
<dbReference type="NCBIfam" id="TIGR00756">
    <property type="entry name" value="PPR"/>
    <property type="match status" value="1"/>
</dbReference>
<sequence length="54" mass="6234">MSVLSDKAVEWFEKMLGFGREPDAITCSAMVCAYARTNHVDMARRFYDRAKTEK</sequence>
<feature type="repeat" description="PPR" evidence="2">
    <location>
        <begin position="23"/>
        <end position="54"/>
    </location>
</feature>
<protein>
    <submittedName>
        <fullName evidence="3">Pentatricopeptide repeat-containing protein chloroplastic-like</fullName>
    </submittedName>
</protein>
<organism evidence="3 4">
    <name type="scientific">Trifolium medium</name>
    <dbReference type="NCBI Taxonomy" id="97028"/>
    <lineage>
        <taxon>Eukaryota</taxon>
        <taxon>Viridiplantae</taxon>
        <taxon>Streptophyta</taxon>
        <taxon>Embryophyta</taxon>
        <taxon>Tracheophyta</taxon>
        <taxon>Spermatophyta</taxon>
        <taxon>Magnoliopsida</taxon>
        <taxon>eudicotyledons</taxon>
        <taxon>Gunneridae</taxon>
        <taxon>Pentapetalae</taxon>
        <taxon>rosids</taxon>
        <taxon>fabids</taxon>
        <taxon>Fabales</taxon>
        <taxon>Fabaceae</taxon>
        <taxon>Papilionoideae</taxon>
        <taxon>50 kb inversion clade</taxon>
        <taxon>NPAAA clade</taxon>
        <taxon>Hologalegina</taxon>
        <taxon>IRL clade</taxon>
        <taxon>Trifolieae</taxon>
        <taxon>Trifolium</taxon>
    </lineage>
</organism>
<dbReference type="Gene3D" id="1.25.40.10">
    <property type="entry name" value="Tetratricopeptide repeat domain"/>
    <property type="match status" value="1"/>
</dbReference>
<dbReference type="AlphaFoldDB" id="A0A392PGL5"/>
<comment type="caution">
    <text evidence="3">The sequence shown here is derived from an EMBL/GenBank/DDBJ whole genome shotgun (WGS) entry which is preliminary data.</text>
</comment>
<accession>A0A392PGL5</accession>
<keyword evidence="4" id="KW-1185">Reference proteome</keyword>
<dbReference type="PROSITE" id="PS51375">
    <property type="entry name" value="PPR"/>
    <property type="match status" value="1"/>
</dbReference>
<dbReference type="Proteomes" id="UP000265520">
    <property type="component" value="Unassembled WGS sequence"/>
</dbReference>
<reference evidence="3 4" key="1">
    <citation type="journal article" date="2018" name="Front. Plant Sci.">
        <title>Red Clover (Trifolium pratense) and Zigzag Clover (T. medium) - A Picture of Genomic Similarities and Differences.</title>
        <authorList>
            <person name="Dluhosova J."/>
            <person name="Istvanek J."/>
            <person name="Nedelnik J."/>
            <person name="Repkova J."/>
        </authorList>
    </citation>
    <scope>NUCLEOTIDE SEQUENCE [LARGE SCALE GENOMIC DNA]</scope>
    <source>
        <strain evidence="4">cv. 10/8</strain>
        <tissue evidence="3">Leaf</tissue>
    </source>
</reference>
<evidence type="ECO:0000256" key="2">
    <source>
        <dbReference type="PROSITE-ProRule" id="PRU00708"/>
    </source>
</evidence>
<evidence type="ECO:0000256" key="1">
    <source>
        <dbReference type="ARBA" id="ARBA00022737"/>
    </source>
</evidence>
<dbReference type="InterPro" id="IPR002885">
    <property type="entry name" value="PPR_rpt"/>
</dbReference>
<dbReference type="EMBL" id="LXQA010078205">
    <property type="protein sequence ID" value="MCI10934.1"/>
    <property type="molecule type" value="Genomic_DNA"/>
</dbReference>
<proteinExistence type="predicted"/>
<name>A0A392PGL5_9FABA</name>
<evidence type="ECO:0000313" key="3">
    <source>
        <dbReference type="EMBL" id="MCI10934.1"/>
    </source>
</evidence>
<dbReference type="Pfam" id="PF01535">
    <property type="entry name" value="PPR"/>
    <property type="match status" value="2"/>
</dbReference>
<dbReference type="InterPro" id="IPR011990">
    <property type="entry name" value="TPR-like_helical_dom_sf"/>
</dbReference>